<keyword evidence="2" id="KW-1185">Reference proteome</keyword>
<dbReference type="EMBL" id="CALNXI010000690">
    <property type="protein sequence ID" value="CAH3033383.1"/>
    <property type="molecule type" value="Genomic_DNA"/>
</dbReference>
<dbReference type="Proteomes" id="UP001159427">
    <property type="component" value="Unassembled WGS sequence"/>
</dbReference>
<evidence type="ECO:0000313" key="1">
    <source>
        <dbReference type="EMBL" id="CAH3033383.1"/>
    </source>
</evidence>
<reference evidence="1 2" key="1">
    <citation type="submission" date="2022-05" db="EMBL/GenBank/DDBJ databases">
        <authorList>
            <consortium name="Genoscope - CEA"/>
            <person name="William W."/>
        </authorList>
    </citation>
    <scope>NUCLEOTIDE SEQUENCE [LARGE SCALE GENOMIC DNA]</scope>
</reference>
<gene>
    <name evidence="1" type="ORF">PEVE_00039302</name>
</gene>
<name>A0ABN8MSZ5_9CNID</name>
<proteinExistence type="predicted"/>
<comment type="caution">
    <text evidence="1">The sequence shown here is derived from an EMBL/GenBank/DDBJ whole genome shotgun (WGS) entry which is preliminary data.</text>
</comment>
<protein>
    <submittedName>
        <fullName evidence="1">Uncharacterized protein</fullName>
    </submittedName>
</protein>
<accession>A0ABN8MSZ5</accession>
<organism evidence="1 2">
    <name type="scientific">Porites evermanni</name>
    <dbReference type="NCBI Taxonomy" id="104178"/>
    <lineage>
        <taxon>Eukaryota</taxon>
        <taxon>Metazoa</taxon>
        <taxon>Cnidaria</taxon>
        <taxon>Anthozoa</taxon>
        <taxon>Hexacorallia</taxon>
        <taxon>Scleractinia</taxon>
        <taxon>Fungiina</taxon>
        <taxon>Poritidae</taxon>
        <taxon>Porites</taxon>
    </lineage>
</organism>
<evidence type="ECO:0000313" key="2">
    <source>
        <dbReference type="Proteomes" id="UP001159427"/>
    </source>
</evidence>
<sequence length="166" mass="18241">MPDTMCCDVLTGEQGLSCLSMKQLPSPKVIHVRFIESTGASKMAGVRDEGPPRKQIKRNYTTIDKNPGPSIALSELCSRRGSPSKLMPRGLLVAEKLRLGKLITKTTDMIDMHHFNMRHKPFGTGGVWKAFKATGSGKFTGPTLVVKRYLENAKKDILGLGQSLEE</sequence>